<protein>
    <submittedName>
        <fullName evidence="1">Uncharacterized protein</fullName>
    </submittedName>
</protein>
<comment type="caution">
    <text evidence="1">The sequence shown here is derived from an EMBL/GenBank/DDBJ whole genome shotgun (WGS) entry which is preliminary data.</text>
</comment>
<dbReference type="EMBL" id="JASKHM010000022">
    <property type="protein sequence ID" value="MEQ4486536.1"/>
    <property type="molecule type" value="Genomic_DNA"/>
</dbReference>
<dbReference type="RefSeq" id="WP_232184560.1">
    <property type="nucleotide sequence ID" value="NZ_JAIOAP010000003.1"/>
</dbReference>
<dbReference type="Proteomes" id="UP001493487">
    <property type="component" value="Unassembled WGS sequence"/>
</dbReference>
<sequence>MKSAYRSVKEEGYLIIPEIFRGNELAQLKNACDGVLERFTIEHDREKPQTDLCAIFTIPSGSTTATANR</sequence>
<name>A0ABV1L3Y3_9BACL</name>
<evidence type="ECO:0000313" key="2">
    <source>
        <dbReference type="Proteomes" id="UP001493487"/>
    </source>
</evidence>
<proteinExistence type="predicted"/>
<reference evidence="1 2" key="1">
    <citation type="journal article" date="2023" name="Genome Announc.">
        <title>Pan-Genome Analyses of the Genus Cohnella and Proposal of the Novel Species Cohnella silvisoli sp. nov., Isolated from Forest Soil.</title>
        <authorList>
            <person name="Wang C."/>
            <person name="Mao L."/>
            <person name="Bao G."/>
            <person name="Zhu H."/>
        </authorList>
    </citation>
    <scope>NUCLEOTIDE SEQUENCE [LARGE SCALE GENOMIC DNA]</scope>
    <source>
        <strain evidence="1 2">NL03-T5-1</strain>
    </source>
</reference>
<gene>
    <name evidence="1" type="ORF">QJS35_29600</name>
</gene>
<keyword evidence="2" id="KW-1185">Reference proteome</keyword>
<organism evidence="1 2">
    <name type="scientific">Cohnella silvisoli</name>
    <dbReference type="NCBI Taxonomy" id="2873699"/>
    <lineage>
        <taxon>Bacteria</taxon>
        <taxon>Bacillati</taxon>
        <taxon>Bacillota</taxon>
        <taxon>Bacilli</taxon>
        <taxon>Bacillales</taxon>
        <taxon>Paenibacillaceae</taxon>
        <taxon>Cohnella</taxon>
    </lineage>
</organism>
<accession>A0ABV1L3Y3</accession>
<evidence type="ECO:0000313" key="1">
    <source>
        <dbReference type="EMBL" id="MEQ4486536.1"/>
    </source>
</evidence>